<dbReference type="PROSITE" id="PS50110">
    <property type="entry name" value="RESPONSE_REGULATORY"/>
    <property type="match status" value="1"/>
</dbReference>
<dbReference type="PANTHER" id="PTHR43547:SF2">
    <property type="entry name" value="HYBRID SIGNAL TRANSDUCTION HISTIDINE KINASE C"/>
    <property type="match status" value="1"/>
</dbReference>
<evidence type="ECO:0000313" key="13">
    <source>
        <dbReference type="EMBL" id="GAA4400899.1"/>
    </source>
</evidence>
<protein>
    <recommendedName>
        <fullName evidence="2">histidine kinase</fullName>
        <ecNumber evidence="2">2.7.13.3</ecNumber>
    </recommendedName>
</protein>
<dbReference type="EC" id="2.7.13.3" evidence="2"/>
<dbReference type="PROSITE" id="PS00041">
    <property type="entry name" value="HTH_ARAC_FAMILY_1"/>
    <property type="match status" value="1"/>
</dbReference>
<evidence type="ECO:0000256" key="8">
    <source>
        <dbReference type="SAM" id="Coils"/>
    </source>
</evidence>
<feature type="modified residue" description="4-aspartylphosphate" evidence="7">
    <location>
        <position position="607"/>
    </location>
</feature>
<proteinExistence type="predicted"/>
<dbReference type="InterPro" id="IPR004358">
    <property type="entry name" value="Sig_transdc_His_kin-like_C"/>
</dbReference>
<dbReference type="InterPro" id="IPR001789">
    <property type="entry name" value="Sig_transdc_resp-reg_receiver"/>
</dbReference>
<feature type="transmembrane region" description="Helical" evidence="9">
    <location>
        <begin position="207"/>
        <end position="229"/>
    </location>
</feature>
<dbReference type="InterPro" id="IPR003661">
    <property type="entry name" value="HisK_dim/P_dom"/>
</dbReference>
<dbReference type="SUPFAM" id="SSF52172">
    <property type="entry name" value="CheY-like"/>
    <property type="match status" value="1"/>
</dbReference>
<evidence type="ECO:0000256" key="2">
    <source>
        <dbReference type="ARBA" id="ARBA00012438"/>
    </source>
</evidence>
<dbReference type="InterPro" id="IPR036890">
    <property type="entry name" value="HATPase_C_sf"/>
</dbReference>
<evidence type="ECO:0000256" key="1">
    <source>
        <dbReference type="ARBA" id="ARBA00000085"/>
    </source>
</evidence>
<feature type="coiled-coil region" evidence="8">
    <location>
        <begin position="250"/>
        <end position="295"/>
    </location>
</feature>
<dbReference type="SUPFAM" id="SSF55874">
    <property type="entry name" value="ATPase domain of HSP90 chaperone/DNA topoisomerase II/histidine kinase"/>
    <property type="match status" value="1"/>
</dbReference>
<sequence>MGNPCLVMRLQRMENAVNNLISERSYVTFREFAKVGFLLILGILHLVFYVVYPLRKTNLYYSVFSLSLSLVFVLYFQFAFMPRQGVSVFLYESISNLLESQALLWALRAVYAFARQRIGLRFIFVTVFMLLCVFASHWSPRYGLYFVPVYVLLLSADAVRVSRLGIKRGVVDMKLSQASWVGFYLLTLVYHLFFFNVLPTNALAMDILYNGCLLWLTGSFSLSLALDYARTNRSLTEKLAEVQALSRKTLAQEQEKQQLLAGENERLEQQVRNRTEEVQQQNLVLARQADQLREQDRVKSRFVTNLTHEFRTPLSLILSPVDKLLADTGFPAQFRPLLSVISRNARQLLSLINQLLDLSKLDAGQMTVVESVSSPGRLVEDIIGLFRPQAETKHIRLLWASDAGNAVCRLDTDKWTKMITNLLANAIKYTPAGGEVRVRLHVADNQAMLEIADTGVGIPEEKLPYIFNRFYQVDDSATRNYEGSGIGLALVKELTDLLGGRITIASKPGTGTTVRLTLPLQPHALFSEPQAETDRTAVSPAATHGSELPQPVLTDERALVLVAEDNPELRQFIADELADRYRVVTAANGMEAWELVQQEVPDVVVSDVMMPVLDGFALTQLIKSDQSTNHIAVVLLTARTGEESRMEGLTHGADDYLTKPFHTDELQLRLRNLLMHRQQLQAYFQRQLMAAREPSQTEPLTDPFLLKLYGLIEERLDDSTFGVDELAVTIGMSRRTLHRKISALTNLTVQELIRRYRLRRATELLRSGRNVSETAYLVGYDSPSHFAAIFKEFYQQTPSEFMVTG</sequence>
<dbReference type="SMART" id="SM00388">
    <property type="entry name" value="HisKA"/>
    <property type="match status" value="1"/>
</dbReference>
<dbReference type="SMART" id="SM00342">
    <property type="entry name" value="HTH_ARAC"/>
    <property type="match status" value="1"/>
</dbReference>
<dbReference type="PANTHER" id="PTHR43547">
    <property type="entry name" value="TWO-COMPONENT HISTIDINE KINASE"/>
    <property type="match status" value="1"/>
</dbReference>
<evidence type="ECO:0000313" key="14">
    <source>
        <dbReference type="Proteomes" id="UP001500936"/>
    </source>
</evidence>
<evidence type="ECO:0000256" key="9">
    <source>
        <dbReference type="SAM" id="Phobius"/>
    </source>
</evidence>
<dbReference type="EMBL" id="BAABHB010000002">
    <property type="protein sequence ID" value="GAA4400899.1"/>
    <property type="molecule type" value="Genomic_DNA"/>
</dbReference>
<dbReference type="Gene3D" id="1.10.287.130">
    <property type="match status" value="1"/>
</dbReference>
<dbReference type="PROSITE" id="PS01124">
    <property type="entry name" value="HTH_ARAC_FAMILY_2"/>
    <property type="match status" value="1"/>
</dbReference>
<keyword evidence="5" id="KW-0238">DNA-binding</keyword>
<dbReference type="SMART" id="SM00448">
    <property type="entry name" value="REC"/>
    <property type="match status" value="1"/>
</dbReference>
<dbReference type="InterPro" id="IPR003594">
    <property type="entry name" value="HATPase_dom"/>
</dbReference>
<dbReference type="PRINTS" id="PR00344">
    <property type="entry name" value="BCTRLSENSOR"/>
</dbReference>
<feature type="domain" description="HTH araC/xylS-type" evidence="10">
    <location>
        <begin position="706"/>
        <end position="804"/>
    </location>
</feature>
<dbReference type="InterPro" id="IPR009057">
    <property type="entry name" value="Homeodomain-like_sf"/>
</dbReference>
<feature type="transmembrane region" description="Helical" evidence="9">
    <location>
        <begin position="59"/>
        <end position="80"/>
    </location>
</feature>
<feature type="transmembrane region" description="Helical" evidence="9">
    <location>
        <begin position="118"/>
        <end position="138"/>
    </location>
</feature>
<evidence type="ECO:0000259" key="10">
    <source>
        <dbReference type="PROSITE" id="PS01124"/>
    </source>
</evidence>
<keyword evidence="9" id="KW-0472">Membrane</keyword>
<dbReference type="PROSITE" id="PS50109">
    <property type="entry name" value="HIS_KIN"/>
    <property type="match status" value="1"/>
</dbReference>
<dbReference type="InterPro" id="IPR018062">
    <property type="entry name" value="HTH_AraC-typ_CS"/>
</dbReference>
<gene>
    <name evidence="13" type="ORF">GCM10023187_14530</name>
</gene>
<feature type="domain" description="Histidine kinase" evidence="11">
    <location>
        <begin position="305"/>
        <end position="522"/>
    </location>
</feature>
<dbReference type="Pfam" id="PF00072">
    <property type="entry name" value="Response_reg"/>
    <property type="match status" value="1"/>
</dbReference>
<name>A0ABP8K5D9_9BACT</name>
<keyword evidence="4" id="KW-0805">Transcription regulation</keyword>
<keyword evidence="9" id="KW-1133">Transmembrane helix</keyword>
<dbReference type="InterPro" id="IPR018060">
    <property type="entry name" value="HTH_AraC"/>
</dbReference>
<dbReference type="SUPFAM" id="SSF47384">
    <property type="entry name" value="Homodimeric domain of signal transducing histidine kinase"/>
    <property type="match status" value="1"/>
</dbReference>
<evidence type="ECO:0000259" key="12">
    <source>
        <dbReference type="PROSITE" id="PS50110"/>
    </source>
</evidence>
<dbReference type="CDD" id="cd00082">
    <property type="entry name" value="HisKA"/>
    <property type="match status" value="1"/>
</dbReference>
<keyword evidence="3 7" id="KW-0597">Phosphoprotein</keyword>
<feature type="transmembrane region" description="Helical" evidence="9">
    <location>
        <begin position="178"/>
        <end position="195"/>
    </location>
</feature>
<dbReference type="Gene3D" id="3.30.565.10">
    <property type="entry name" value="Histidine kinase-like ATPase, C-terminal domain"/>
    <property type="match status" value="1"/>
</dbReference>
<accession>A0ABP8K5D9</accession>
<keyword evidence="8" id="KW-0175">Coiled coil</keyword>
<feature type="transmembrane region" description="Helical" evidence="9">
    <location>
        <begin position="144"/>
        <end position="166"/>
    </location>
</feature>
<evidence type="ECO:0000256" key="3">
    <source>
        <dbReference type="ARBA" id="ARBA00022553"/>
    </source>
</evidence>
<dbReference type="SMART" id="SM00387">
    <property type="entry name" value="HATPase_c"/>
    <property type="match status" value="1"/>
</dbReference>
<dbReference type="InterPro" id="IPR005467">
    <property type="entry name" value="His_kinase_dom"/>
</dbReference>
<comment type="catalytic activity">
    <reaction evidence="1">
        <text>ATP + protein L-histidine = ADP + protein N-phospho-L-histidine.</text>
        <dbReference type="EC" id="2.7.13.3"/>
    </reaction>
</comment>
<reference evidence="14" key="1">
    <citation type="journal article" date="2019" name="Int. J. Syst. Evol. Microbiol.">
        <title>The Global Catalogue of Microorganisms (GCM) 10K type strain sequencing project: providing services to taxonomists for standard genome sequencing and annotation.</title>
        <authorList>
            <consortium name="The Broad Institute Genomics Platform"/>
            <consortium name="The Broad Institute Genome Sequencing Center for Infectious Disease"/>
            <person name="Wu L."/>
            <person name="Ma J."/>
        </authorList>
    </citation>
    <scope>NUCLEOTIDE SEQUENCE [LARGE SCALE GENOMIC DNA]</scope>
    <source>
        <strain evidence="14">JCM 17925</strain>
    </source>
</reference>
<comment type="caution">
    <text evidence="13">The sequence shown here is derived from an EMBL/GenBank/DDBJ whole genome shotgun (WGS) entry which is preliminary data.</text>
</comment>
<feature type="transmembrane region" description="Helical" evidence="9">
    <location>
        <begin position="32"/>
        <end position="52"/>
    </location>
</feature>
<keyword evidence="6" id="KW-0804">Transcription</keyword>
<keyword evidence="9" id="KW-0812">Transmembrane</keyword>
<evidence type="ECO:0000256" key="7">
    <source>
        <dbReference type="PROSITE-ProRule" id="PRU00169"/>
    </source>
</evidence>
<dbReference type="Gene3D" id="1.10.10.60">
    <property type="entry name" value="Homeodomain-like"/>
    <property type="match status" value="1"/>
</dbReference>
<dbReference type="CDD" id="cd00075">
    <property type="entry name" value="HATPase"/>
    <property type="match status" value="1"/>
</dbReference>
<dbReference type="CDD" id="cd17574">
    <property type="entry name" value="REC_OmpR"/>
    <property type="match status" value="1"/>
</dbReference>
<dbReference type="Pfam" id="PF02518">
    <property type="entry name" value="HATPase_c"/>
    <property type="match status" value="1"/>
</dbReference>
<evidence type="ECO:0000256" key="6">
    <source>
        <dbReference type="ARBA" id="ARBA00023163"/>
    </source>
</evidence>
<organism evidence="13 14">
    <name type="scientific">Nibrella viscosa</name>
    <dbReference type="NCBI Taxonomy" id="1084524"/>
    <lineage>
        <taxon>Bacteria</taxon>
        <taxon>Pseudomonadati</taxon>
        <taxon>Bacteroidota</taxon>
        <taxon>Cytophagia</taxon>
        <taxon>Cytophagales</taxon>
        <taxon>Spirosomataceae</taxon>
        <taxon>Nibrella</taxon>
    </lineage>
</organism>
<feature type="domain" description="Response regulatory" evidence="12">
    <location>
        <begin position="559"/>
        <end position="674"/>
    </location>
</feature>
<evidence type="ECO:0000259" key="11">
    <source>
        <dbReference type="PROSITE" id="PS50109"/>
    </source>
</evidence>
<dbReference type="Gene3D" id="3.40.50.2300">
    <property type="match status" value="1"/>
</dbReference>
<dbReference type="InterPro" id="IPR036097">
    <property type="entry name" value="HisK_dim/P_sf"/>
</dbReference>
<dbReference type="Pfam" id="PF00512">
    <property type="entry name" value="HisKA"/>
    <property type="match status" value="1"/>
</dbReference>
<evidence type="ECO:0000256" key="5">
    <source>
        <dbReference type="ARBA" id="ARBA00023125"/>
    </source>
</evidence>
<dbReference type="Pfam" id="PF12833">
    <property type="entry name" value="HTH_18"/>
    <property type="match status" value="1"/>
</dbReference>
<keyword evidence="14" id="KW-1185">Reference proteome</keyword>
<dbReference type="SUPFAM" id="SSF46689">
    <property type="entry name" value="Homeodomain-like"/>
    <property type="match status" value="1"/>
</dbReference>
<dbReference type="Proteomes" id="UP001500936">
    <property type="component" value="Unassembled WGS sequence"/>
</dbReference>
<dbReference type="InterPro" id="IPR011006">
    <property type="entry name" value="CheY-like_superfamily"/>
</dbReference>
<evidence type="ECO:0000256" key="4">
    <source>
        <dbReference type="ARBA" id="ARBA00023015"/>
    </source>
</evidence>